<keyword evidence="2" id="KW-1185">Reference proteome</keyword>
<protein>
    <submittedName>
        <fullName evidence="1">Uncharacterized protein</fullName>
    </submittedName>
</protein>
<evidence type="ECO:0000313" key="2">
    <source>
        <dbReference type="Proteomes" id="UP001303701"/>
    </source>
</evidence>
<organism evidence="1 2">
    <name type="scientific">Aeribacillus composti</name>
    <dbReference type="NCBI Taxonomy" id="1868734"/>
    <lineage>
        <taxon>Bacteria</taxon>
        <taxon>Bacillati</taxon>
        <taxon>Bacillota</taxon>
        <taxon>Bacilli</taxon>
        <taxon>Bacillales</taxon>
        <taxon>Bacillaceae</taxon>
        <taxon>Aeribacillus</taxon>
    </lineage>
</organism>
<gene>
    <name evidence="1" type="ORF">RI196_13220</name>
</gene>
<dbReference type="Proteomes" id="UP001303701">
    <property type="component" value="Chromosome"/>
</dbReference>
<sequence>MRSSEKHSFSASIFHDQFGISFIDRTMQDILIEVSFEHGLNQEEAKKLRDRLSRS</sequence>
<dbReference type="GeneID" id="301126950"/>
<accession>A0ABY9W7V6</accession>
<proteinExistence type="predicted"/>
<evidence type="ECO:0000313" key="1">
    <source>
        <dbReference type="EMBL" id="WNF32232.1"/>
    </source>
</evidence>
<dbReference type="RefSeq" id="WP_157728017.1">
    <property type="nucleotide sequence ID" value="NZ_CP134501.1"/>
</dbReference>
<name>A0ABY9W7V6_9BACI</name>
<dbReference type="EMBL" id="CP134501">
    <property type="protein sequence ID" value="WNF32232.1"/>
    <property type="molecule type" value="Genomic_DNA"/>
</dbReference>
<reference evidence="1 2" key="1">
    <citation type="submission" date="2023-09" db="EMBL/GenBank/DDBJ databases">
        <title>Different Types of Thermotolerant Ring-Cleaving Dioxygenases derived from Aeribacillus composti HB-1 applied for multiple aromatic hydrocarbons removal.</title>
        <authorList>
            <person name="Cao L."/>
            <person name="Li M."/>
            <person name="Ma T."/>
        </authorList>
    </citation>
    <scope>NUCLEOTIDE SEQUENCE [LARGE SCALE GENOMIC DNA]</scope>
    <source>
        <strain evidence="1 2">HB-1</strain>
    </source>
</reference>